<keyword evidence="3" id="KW-1185">Reference proteome</keyword>
<name>A0AB34HA76_ESCRO</name>
<feature type="region of interest" description="Disordered" evidence="1">
    <location>
        <begin position="66"/>
        <end position="89"/>
    </location>
</feature>
<dbReference type="EMBL" id="JAIQCJ010001702">
    <property type="protein sequence ID" value="KAJ8787840.1"/>
    <property type="molecule type" value="Genomic_DNA"/>
</dbReference>
<dbReference type="Proteomes" id="UP001159641">
    <property type="component" value="Unassembled WGS sequence"/>
</dbReference>
<feature type="region of interest" description="Disordered" evidence="1">
    <location>
        <begin position="1"/>
        <end position="24"/>
    </location>
</feature>
<evidence type="ECO:0000313" key="3">
    <source>
        <dbReference type="Proteomes" id="UP001159641"/>
    </source>
</evidence>
<comment type="caution">
    <text evidence="2">The sequence shown here is derived from an EMBL/GenBank/DDBJ whole genome shotgun (WGS) entry which is preliminary data.</text>
</comment>
<reference evidence="2 3" key="1">
    <citation type="submission" date="2022-11" db="EMBL/GenBank/DDBJ databases">
        <title>Whole genome sequence of Eschrichtius robustus ER-17-0199.</title>
        <authorList>
            <person name="Bruniche-Olsen A."/>
            <person name="Black A.N."/>
            <person name="Fields C.J."/>
            <person name="Walden K."/>
            <person name="Dewoody J.A."/>
        </authorList>
    </citation>
    <scope>NUCLEOTIDE SEQUENCE [LARGE SCALE GENOMIC DNA]</scope>
    <source>
        <strain evidence="2">ER-17-0199</strain>
        <tissue evidence="2">Blubber</tissue>
    </source>
</reference>
<protein>
    <submittedName>
        <fullName evidence="2">Uncharacterized protein</fullName>
    </submittedName>
</protein>
<evidence type="ECO:0000313" key="2">
    <source>
        <dbReference type="EMBL" id="KAJ8787840.1"/>
    </source>
</evidence>
<evidence type="ECO:0000256" key="1">
    <source>
        <dbReference type="SAM" id="MobiDB-lite"/>
    </source>
</evidence>
<proteinExistence type="predicted"/>
<dbReference type="AlphaFoldDB" id="A0AB34HA76"/>
<organism evidence="2 3">
    <name type="scientific">Eschrichtius robustus</name>
    <name type="common">California gray whale</name>
    <name type="synonym">Eschrichtius gibbosus</name>
    <dbReference type="NCBI Taxonomy" id="9764"/>
    <lineage>
        <taxon>Eukaryota</taxon>
        <taxon>Metazoa</taxon>
        <taxon>Chordata</taxon>
        <taxon>Craniata</taxon>
        <taxon>Vertebrata</taxon>
        <taxon>Euteleostomi</taxon>
        <taxon>Mammalia</taxon>
        <taxon>Eutheria</taxon>
        <taxon>Laurasiatheria</taxon>
        <taxon>Artiodactyla</taxon>
        <taxon>Whippomorpha</taxon>
        <taxon>Cetacea</taxon>
        <taxon>Mysticeti</taxon>
        <taxon>Eschrichtiidae</taxon>
        <taxon>Eschrichtius</taxon>
    </lineage>
</organism>
<sequence>MRRARSRPPGLQLPEEFAGGRRRRTSGAILKSDPQSLSLCVSRGRPLVDREPSQLKGRTLRTPRLVGETAGGDMAGSERGLRCCHSASP</sequence>
<gene>
    <name evidence="2" type="ORF">J1605_022699</name>
</gene>
<accession>A0AB34HA76</accession>